<sequence length="141" mass="15553">MKKQLSRFIAVGIVTAAIDYSLTMILNALGLHRQWSKVVGWIFGTIAAYLLNSRYTFNAAVSGRKALAVFVLYASTFAIQNLLWWLTDAPLQALGFDGIIKNTISFVIAQGVATLTNFILQRTLIFRVSPPAETPAESESR</sequence>
<evidence type="ECO:0000313" key="9">
    <source>
        <dbReference type="Proteomes" id="UP000029914"/>
    </source>
</evidence>
<dbReference type="Proteomes" id="UP000029914">
    <property type="component" value="Chromosome"/>
</dbReference>
<organism evidence="8 9">
    <name type="scientific">Corynebacterium doosanense CAU 212 = DSM 45436</name>
    <dbReference type="NCBI Taxonomy" id="558173"/>
    <lineage>
        <taxon>Bacteria</taxon>
        <taxon>Bacillati</taxon>
        <taxon>Actinomycetota</taxon>
        <taxon>Actinomycetes</taxon>
        <taxon>Mycobacteriales</taxon>
        <taxon>Corynebacteriaceae</taxon>
        <taxon>Corynebacterium</taxon>
    </lineage>
</organism>
<gene>
    <name evidence="8" type="ORF">CDOO_01180</name>
</gene>
<evidence type="ECO:0000256" key="4">
    <source>
        <dbReference type="ARBA" id="ARBA00022989"/>
    </source>
</evidence>
<comment type="subcellular location">
    <subcellularLocation>
        <location evidence="1">Membrane</location>
        <topology evidence="1">Multi-pass membrane protein</topology>
    </subcellularLocation>
</comment>
<evidence type="ECO:0000256" key="3">
    <source>
        <dbReference type="ARBA" id="ARBA00022692"/>
    </source>
</evidence>
<evidence type="ECO:0000256" key="1">
    <source>
        <dbReference type="ARBA" id="ARBA00004141"/>
    </source>
</evidence>
<dbReference type="InterPro" id="IPR051401">
    <property type="entry name" value="GtrA_CellWall_Glycosyl"/>
</dbReference>
<name>A0A097ID52_9CORY</name>
<feature type="transmembrane region" description="Helical" evidence="6">
    <location>
        <begin position="38"/>
        <end position="55"/>
    </location>
</feature>
<dbReference type="InterPro" id="IPR007267">
    <property type="entry name" value="GtrA_DPMS_TM"/>
</dbReference>
<feature type="domain" description="GtrA/DPMS transmembrane" evidence="7">
    <location>
        <begin position="7"/>
        <end position="126"/>
    </location>
</feature>
<evidence type="ECO:0000256" key="6">
    <source>
        <dbReference type="SAM" id="Phobius"/>
    </source>
</evidence>
<feature type="transmembrane region" description="Helical" evidence="6">
    <location>
        <begin position="99"/>
        <end position="120"/>
    </location>
</feature>
<keyword evidence="9" id="KW-1185">Reference proteome</keyword>
<keyword evidence="3 6" id="KW-0812">Transmembrane</keyword>
<evidence type="ECO:0000256" key="2">
    <source>
        <dbReference type="ARBA" id="ARBA00009399"/>
    </source>
</evidence>
<comment type="similarity">
    <text evidence="2">Belongs to the GtrA family.</text>
</comment>
<dbReference type="PANTHER" id="PTHR38459:SF6">
    <property type="entry name" value="ARABINOGALACTAN BIOSYNTHESIS RECRUITING PROTEIN RV3789"/>
    <property type="match status" value="1"/>
</dbReference>
<keyword evidence="5 6" id="KW-0472">Membrane</keyword>
<dbReference type="OrthoDB" id="3828151at2"/>
<feature type="transmembrane region" description="Helical" evidence="6">
    <location>
        <begin position="7"/>
        <end position="26"/>
    </location>
</feature>
<evidence type="ECO:0000313" key="8">
    <source>
        <dbReference type="EMBL" id="AIT60063.1"/>
    </source>
</evidence>
<evidence type="ECO:0000259" key="7">
    <source>
        <dbReference type="Pfam" id="PF04138"/>
    </source>
</evidence>
<proteinExistence type="inferred from homology"/>
<dbReference type="KEGG" id="cdo:CDOO_01180"/>
<dbReference type="Pfam" id="PF04138">
    <property type="entry name" value="GtrA_DPMS_TM"/>
    <property type="match status" value="1"/>
</dbReference>
<protein>
    <submittedName>
        <fullName evidence="8">Membrane protein</fullName>
    </submittedName>
</protein>
<dbReference type="PANTHER" id="PTHR38459">
    <property type="entry name" value="PROPHAGE BACTOPRENOL-LINKED GLUCOSE TRANSLOCASE HOMOLOG"/>
    <property type="match status" value="1"/>
</dbReference>
<dbReference type="STRING" id="558173.CDOO_01180"/>
<keyword evidence="4 6" id="KW-1133">Transmembrane helix</keyword>
<dbReference type="HOGENOM" id="CLU_083873_3_1_11"/>
<dbReference type="GO" id="GO:0005886">
    <property type="term" value="C:plasma membrane"/>
    <property type="evidence" value="ECO:0007669"/>
    <property type="project" value="TreeGrafter"/>
</dbReference>
<dbReference type="eggNOG" id="COG2246">
    <property type="taxonomic scope" value="Bacteria"/>
</dbReference>
<dbReference type="AlphaFoldDB" id="A0A097ID52"/>
<feature type="transmembrane region" description="Helical" evidence="6">
    <location>
        <begin position="67"/>
        <end position="87"/>
    </location>
</feature>
<accession>A0A097ID52</accession>
<dbReference type="EMBL" id="CP006764">
    <property type="protein sequence ID" value="AIT60063.1"/>
    <property type="molecule type" value="Genomic_DNA"/>
</dbReference>
<dbReference type="GO" id="GO:0000271">
    <property type="term" value="P:polysaccharide biosynthetic process"/>
    <property type="evidence" value="ECO:0007669"/>
    <property type="project" value="InterPro"/>
</dbReference>
<reference evidence="8 9" key="1">
    <citation type="submission" date="2013-09" db="EMBL/GenBank/DDBJ databases">
        <title>Complete genome sequence of Corynebacterium doosanense CAU 212(T) (=DSM 45436(T)), isolated from activated sludge.</title>
        <authorList>
            <person name="Schaffert L."/>
            <person name="Albersmeier A."/>
            <person name="Kalinowski J."/>
            <person name="Ruckert C."/>
        </authorList>
    </citation>
    <scope>NUCLEOTIDE SEQUENCE [LARGE SCALE GENOMIC DNA]</scope>
    <source>
        <strain evidence="8 9">CAU 212</strain>
    </source>
</reference>
<evidence type="ECO:0000256" key="5">
    <source>
        <dbReference type="ARBA" id="ARBA00023136"/>
    </source>
</evidence>